<evidence type="ECO:0000313" key="1">
    <source>
        <dbReference type="EMBL" id="PNI51878.1"/>
    </source>
</evidence>
<proteinExistence type="predicted"/>
<name>A0A2J8LXD3_PANTR</name>
<organism evidence="1 2">
    <name type="scientific">Pan troglodytes</name>
    <name type="common">Chimpanzee</name>
    <dbReference type="NCBI Taxonomy" id="9598"/>
    <lineage>
        <taxon>Eukaryota</taxon>
        <taxon>Metazoa</taxon>
        <taxon>Chordata</taxon>
        <taxon>Craniata</taxon>
        <taxon>Vertebrata</taxon>
        <taxon>Euteleostomi</taxon>
        <taxon>Mammalia</taxon>
        <taxon>Eutheria</taxon>
        <taxon>Euarchontoglires</taxon>
        <taxon>Primates</taxon>
        <taxon>Haplorrhini</taxon>
        <taxon>Catarrhini</taxon>
        <taxon>Hominidae</taxon>
        <taxon>Pan</taxon>
    </lineage>
</organism>
<sequence length="94" mass="10539">MEFEKVSHPGRFEAKSKHCITSSANISISTQKVQIDCKNKSAILRGPTDPLKEADYSCRTWEIPRILGWTESHEARSLLTARSLEKQVSGSFTS</sequence>
<accession>A0A2J8LXD3</accession>
<gene>
    <name evidence="1" type="ORF">CK820_G0025889</name>
</gene>
<protein>
    <submittedName>
        <fullName evidence="1">LINC01091 isoform 4</fullName>
    </submittedName>
</protein>
<dbReference type="Proteomes" id="UP000236370">
    <property type="component" value="Unassembled WGS sequence"/>
</dbReference>
<evidence type="ECO:0000313" key="2">
    <source>
        <dbReference type="Proteomes" id="UP000236370"/>
    </source>
</evidence>
<dbReference type="EMBL" id="NBAG03000277">
    <property type="protein sequence ID" value="PNI51878.1"/>
    <property type="molecule type" value="Genomic_DNA"/>
</dbReference>
<comment type="caution">
    <text evidence="1">The sequence shown here is derived from an EMBL/GenBank/DDBJ whole genome shotgun (WGS) entry which is preliminary data.</text>
</comment>
<reference evidence="1 2" key="1">
    <citation type="submission" date="2017-12" db="EMBL/GenBank/DDBJ databases">
        <title>High-resolution comparative analysis of great ape genomes.</title>
        <authorList>
            <person name="Pollen A."/>
            <person name="Hastie A."/>
            <person name="Hormozdiari F."/>
            <person name="Dougherty M."/>
            <person name="Liu R."/>
            <person name="Chaisson M."/>
            <person name="Hoppe E."/>
            <person name="Hill C."/>
            <person name="Pang A."/>
            <person name="Hillier L."/>
            <person name="Baker C."/>
            <person name="Armstrong J."/>
            <person name="Shendure J."/>
            <person name="Paten B."/>
            <person name="Wilson R."/>
            <person name="Chao H."/>
            <person name="Schneider V."/>
            <person name="Ventura M."/>
            <person name="Kronenberg Z."/>
            <person name="Murali S."/>
            <person name="Gordon D."/>
            <person name="Cantsilieris S."/>
            <person name="Munson K."/>
            <person name="Nelson B."/>
            <person name="Raja A."/>
            <person name="Underwood J."/>
            <person name="Diekhans M."/>
            <person name="Fiddes I."/>
            <person name="Haussler D."/>
            <person name="Eichler E."/>
        </authorList>
    </citation>
    <scope>NUCLEOTIDE SEQUENCE [LARGE SCALE GENOMIC DNA]</scope>
    <source>
        <strain evidence="1">Yerkes chimp pedigree #C0471</strain>
    </source>
</reference>
<dbReference type="AlphaFoldDB" id="A0A2J8LXD3"/>